<dbReference type="GO" id="GO:0003723">
    <property type="term" value="F:RNA binding"/>
    <property type="evidence" value="ECO:0007669"/>
    <property type="project" value="UniProtKB-UniRule"/>
</dbReference>
<gene>
    <name evidence="8" type="ORF">PBS003_LOCUS8914</name>
</gene>
<dbReference type="InterPro" id="IPR035979">
    <property type="entry name" value="RBD_domain_sf"/>
</dbReference>
<dbReference type="SUPFAM" id="SSF54928">
    <property type="entry name" value="RNA-binding domain, RBD"/>
    <property type="match status" value="1"/>
</dbReference>
<reference evidence="8" key="1">
    <citation type="submission" date="2021-11" db="EMBL/GenBank/DDBJ databases">
        <authorList>
            <person name="Islam A."/>
            <person name="Islam S."/>
            <person name="Flora M.S."/>
            <person name="Rahman M."/>
            <person name="Ziaur R.M."/>
            <person name="Epstein J.H."/>
            <person name="Hassan M."/>
            <person name="Klassen M."/>
            <person name="Woodard K."/>
            <person name="Webb A."/>
            <person name="Webby R.J."/>
            <person name="El Zowalaty M.E."/>
        </authorList>
    </citation>
    <scope>NUCLEOTIDE SEQUENCE</scope>
    <source>
        <strain evidence="8">Pbs3</strain>
    </source>
</reference>
<evidence type="ECO:0000256" key="1">
    <source>
        <dbReference type="ARBA" id="ARBA00004604"/>
    </source>
</evidence>
<name>A0AAU9L9N9_9STRA</name>
<feature type="domain" description="RRM" evidence="7">
    <location>
        <begin position="37"/>
        <end position="119"/>
    </location>
</feature>
<dbReference type="SMART" id="SM00360">
    <property type="entry name" value="RRM"/>
    <property type="match status" value="1"/>
</dbReference>
<evidence type="ECO:0000256" key="4">
    <source>
        <dbReference type="ARBA" id="ARBA00023242"/>
    </source>
</evidence>
<evidence type="ECO:0000256" key="3">
    <source>
        <dbReference type="ARBA" id="ARBA00022884"/>
    </source>
</evidence>
<dbReference type="PANTHER" id="PTHR12311:SF7">
    <property type="entry name" value="ACTIVATOR OF BASAL TRANSCRIPTION 1"/>
    <property type="match status" value="1"/>
</dbReference>
<comment type="caution">
    <text evidence="8">The sequence shown here is derived from an EMBL/GenBank/DDBJ whole genome shotgun (WGS) entry which is preliminary data.</text>
</comment>
<dbReference type="PROSITE" id="PS50102">
    <property type="entry name" value="RRM"/>
    <property type="match status" value="1"/>
</dbReference>
<accession>A0AAU9L9N9</accession>
<comment type="subcellular location">
    <subcellularLocation>
        <location evidence="1">Nucleus</location>
        <location evidence="1">Nucleolus</location>
    </subcellularLocation>
</comment>
<dbReference type="InterPro" id="IPR012677">
    <property type="entry name" value="Nucleotide-bd_a/b_plait_sf"/>
</dbReference>
<dbReference type="InterPro" id="IPR039119">
    <property type="entry name" value="ABT1/Esf2"/>
</dbReference>
<feature type="coiled-coil region" evidence="6">
    <location>
        <begin position="144"/>
        <end position="180"/>
    </location>
</feature>
<dbReference type="GO" id="GO:0000447">
    <property type="term" value="P:endonucleolytic cleavage in ITS1 to separate SSU-rRNA from 5.8S rRNA and LSU-rRNA from tricistronic rRNA transcript (SSU-rRNA, 5.8S rRNA, LSU-rRNA)"/>
    <property type="evidence" value="ECO:0007669"/>
    <property type="project" value="TreeGrafter"/>
</dbReference>
<evidence type="ECO:0000313" key="8">
    <source>
        <dbReference type="EMBL" id="CAH0482318.1"/>
    </source>
</evidence>
<dbReference type="GO" id="GO:0034462">
    <property type="term" value="P:small-subunit processome assembly"/>
    <property type="evidence" value="ECO:0007669"/>
    <property type="project" value="TreeGrafter"/>
</dbReference>
<organism evidence="8 9">
    <name type="scientific">Peronospora belbahrii</name>
    <dbReference type="NCBI Taxonomy" id="622444"/>
    <lineage>
        <taxon>Eukaryota</taxon>
        <taxon>Sar</taxon>
        <taxon>Stramenopiles</taxon>
        <taxon>Oomycota</taxon>
        <taxon>Peronosporomycetes</taxon>
        <taxon>Peronosporales</taxon>
        <taxon>Peronosporaceae</taxon>
        <taxon>Peronospora</taxon>
    </lineage>
</organism>
<dbReference type="CDD" id="cd12263">
    <property type="entry name" value="RRM_ABT1_like"/>
    <property type="match status" value="1"/>
</dbReference>
<dbReference type="EMBL" id="CAKKTJ010000333">
    <property type="protein sequence ID" value="CAH0482318.1"/>
    <property type="molecule type" value="Genomic_DNA"/>
</dbReference>
<comment type="similarity">
    <text evidence="2">Belongs to the ESF2/ABP1 family.</text>
</comment>
<evidence type="ECO:0000256" key="5">
    <source>
        <dbReference type="PROSITE-ProRule" id="PRU00176"/>
    </source>
</evidence>
<evidence type="ECO:0000259" key="7">
    <source>
        <dbReference type="PROSITE" id="PS50102"/>
    </source>
</evidence>
<dbReference type="Gene3D" id="3.30.70.330">
    <property type="match status" value="1"/>
</dbReference>
<keyword evidence="3 5" id="KW-0694">RNA-binding</keyword>
<dbReference type="AlphaFoldDB" id="A0AAU9L9N9"/>
<dbReference type="Proteomes" id="UP001160483">
    <property type="component" value="Unassembled WGS sequence"/>
</dbReference>
<sequence>MTFQGNDNASKLKVSKPLAGLSRLQLEQFKEKAEQRGVVYLSRVPPYMKPEKLRSLLAKYGDLNRIYLVPEDKVLHKKRVSTGGNRRQKYTEGWIEFEDKQVAKRVAKRLNTTQIGGRKRDYYHDDIWNLKYLKGFKWDHLTEKIAYENRIRDQKLRMEIAQAKKENEAYLERVDQSKQYEMMDARKADKKKMDKDVEQNPMQQVRRTFYQKLPMDSKHKQSLGDKDLEKVFVASKKEEKTPYCVESDNSLRVLQIIFVG</sequence>
<protein>
    <recommendedName>
        <fullName evidence="7">RRM domain-containing protein</fullName>
    </recommendedName>
</protein>
<evidence type="ECO:0000313" key="9">
    <source>
        <dbReference type="Proteomes" id="UP001160483"/>
    </source>
</evidence>
<dbReference type="GO" id="GO:0000480">
    <property type="term" value="P:endonucleolytic cleavage in 5'-ETS of tricistronic rRNA transcript (SSU-rRNA, 5.8S rRNA, LSU-rRNA)"/>
    <property type="evidence" value="ECO:0007669"/>
    <property type="project" value="TreeGrafter"/>
</dbReference>
<dbReference type="InterPro" id="IPR000504">
    <property type="entry name" value="RRM_dom"/>
</dbReference>
<evidence type="ECO:0000256" key="6">
    <source>
        <dbReference type="SAM" id="Coils"/>
    </source>
</evidence>
<dbReference type="GO" id="GO:0000472">
    <property type="term" value="P:endonucleolytic cleavage to generate mature 5'-end of SSU-rRNA from (SSU-rRNA, 5.8S rRNA, LSU-rRNA)"/>
    <property type="evidence" value="ECO:0007669"/>
    <property type="project" value="TreeGrafter"/>
</dbReference>
<dbReference type="InterPro" id="IPR034353">
    <property type="entry name" value="ABT1/ESF2_RRM"/>
</dbReference>
<dbReference type="Pfam" id="PF00076">
    <property type="entry name" value="RRM_1"/>
    <property type="match status" value="1"/>
</dbReference>
<keyword evidence="6" id="KW-0175">Coiled coil</keyword>
<dbReference type="PANTHER" id="PTHR12311">
    <property type="entry name" value="ACTIVATOR OF BASAL TRANSCRIPTION 1"/>
    <property type="match status" value="1"/>
</dbReference>
<dbReference type="GO" id="GO:0005730">
    <property type="term" value="C:nucleolus"/>
    <property type="evidence" value="ECO:0007669"/>
    <property type="project" value="UniProtKB-SubCell"/>
</dbReference>
<evidence type="ECO:0000256" key="2">
    <source>
        <dbReference type="ARBA" id="ARBA00005819"/>
    </source>
</evidence>
<keyword evidence="4" id="KW-0539">Nucleus</keyword>
<proteinExistence type="inferred from homology"/>